<feature type="compositionally biased region" description="Basic and acidic residues" evidence="7">
    <location>
        <begin position="47"/>
        <end position="63"/>
    </location>
</feature>
<dbReference type="GO" id="GO:0005730">
    <property type="term" value="C:nucleolus"/>
    <property type="evidence" value="ECO:0007669"/>
    <property type="project" value="TreeGrafter"/>
</dbReference>
<dbReference type="PANTHER" id="PTHR12787:SF0">
    <property type="entry name" value="RIBOSOMAL RNA-PROCESSING PROTEIN 8"/>
    <property type="match status" value="1"/>
</dbReference>
<sequence>MALFEVPGWTVPSALVAESSNSRKRKRPDTNGAPANKIQSAAINVEKLMKKLSAAEKEGEEHPKKKGKKGNAGGKPSAQRSEGERKKGQGKGAQPTKRERGEKRKDVSVARVDVKGADEHLGKKNKKNQAAEEKSYSADNATKEHPALSPSHKNKGPAEGLTTMQANMKQSLDGARFRYVQPALARSAYTQPIPRWINETLYKSDSAQAVEMMRENPSVFTEVCSAFNTITPPC</sequence>
<protein>
    <submittedName>
        <fullName evidence="8">Uncharacterized protein</fullName>
    </submittedName>
</protein>
<evidence type="ECO:0000313" key="9">
    <source>
        <dbReference type="Proteomes" id="UP000309038"/>
    </source>
</evidence>
<dbReference type="GO" id="GO:0006364">
    <property type="term" value="P:rRNA processing"/>
    <property type="evidence" value="ECO:0007669"/>
    <property type="project" value="UniProtKB-KW"/>
</dbReference>
<keyword evidence="5" id="KW-0949">S-adenosyl-L-methionine</keyword>
<keyword evidence="6" id="KW-0539">Nucleus</keyword>
<dbReference type="InterPro" id="IPR007823">
    <property type="entry name" value="RRP8"/>
</dbReference>
<comment type="subcellular location">
    <subcellularLocation>
        <location evidence="1">Nucleus</location>
    </subcellularLocation>
</comment>
<feature type="region of interest" description="Disordered" evidence="7">
    <location>
        <begin position="1"/>
        <end position="160"/>
    </location>
</feature>
<keyword evidence="4" id="KW-0808">Transferase</keyword>
<keyword evidence="3" id="KW-0489">Methyltransferase</keyword>
<evidence type="ECO:0000256" key="2">
    <source>
        <dbReference type="ARBA" id="ARBA00022552"/>
    </source>
</evidence>
<dbReference type="GO" id="GO:0008168">
    <property type="term" value="F:methyltransferase activity"/>
    <property type="evidence" value="ECO:0007669"/>
    <property type="project" value="UniProtKB-KW"/>
</dbReference>
<evidence type="ECO:0000256" key="5">
    <source>
        <dbReference type="ARBA" id="ARBA00022691"/>
    </source>
</evidence>
<evidence type="ECO:0000313" key="8">
    <source>
        <dbReference type="EMBL" id="THH01847.1"/>
    </source>
</evidence>
<dbReference type="Proteomes" id="UP000309038">
    <property type="component" value="Unassembled WGS sequence"/>
</dbReference>
<comment type="caution">
    <text evidence="8">The sequence shown here is derived from an EMBL/GenBank/DDBJ whole genome shotgun (WGS) entry which is preliminary data.</text>
</comment>
<accession>A0A4S4KTP9</accession>
<dbReference type="PANTHER" id="PTHR12787">
    <property type="entry name" value="RIBOSOMAL RNA-PROCESSING PROTEIN 8"/>
    <property type="match status" value="1"/>
</dbReference>
<dbReference type="EMBL" id="SGPJ01000015">
    <property type="protein sequence ID" value="THH01847.1"/>
    <property type="molecule type" value="Genomic_DNA"/>
</dbReference>
<proteinExistence type="predicted"/>
<dbReference type="Gene3D" id="1.10.10.2150">
    <property type="entry name" value="Ribosomal RNA-processing protein 8, N-terminal domain"/>
    <property type="match status" value="1"/>
</dbReference>
<keyword evidence="9" id="KW-1185">Reference proteome</keyword>
<keyword evidence="2" id="KW-0698">rRNA processing</keyword>
<dbReference type="InterPro" id="IPR042036">
    <property type="entry name" value="RRP8_N"/>
</dbReference>
<dbReference type="GO" id="GO:0032259">
    <property type="term" value="P:methylation"/>
    <property type="evidence" value="ECO:0007669"/>
    <property type="project" value="UniProtKB-KW"/>
</dbReference>
<evidence type="ECO:0000256" key="4">
    <source>
        <dbReference type="ARBA" id="ARBA00022679"/>
    </source>
</evidence>
<organism evidence="8 9">
    <name type="scientific">Hermanssonia centrifuga</name>
    <dbReference type="NCBI Taxonomy" id="98765"/>
    <lineage>
        <taxon>Eukaryota</taxon>
        <taxon>Fungi</taxon>
        <taxon>Dikarya</taxon>
        <taxon>Basidiomycota</taxon>
        <taxon>Agaricomycotina</taxon>
        <taxon>Agaricomycetes</taxon>
        <taxon>Polyporales</taxon>
        <taxon>Meruliaceae</taxon>
        <taxon>Hermanssonia</taxon>
    </lineage>
</organism>
<evidence type="ECO:0000256" key="6">
    <source>
        <dbReference type="ARBA" id="ARBA00023242"/>
    </source>
</evidence>
<evidence type="ECO:0000256" key="1">
    <source>
        <dbReference type="ARBA" id="ARBA00004123"/>
    </source>
</evidence>
<dbReference type="AlphaFoldDB" id="A0A4S4KTP9"/>
<gene>
    <name evidence="8" type="ORF">EW026_g893</name>
</gene>
<feature type="compositionally biased region" description="Basic and acidic residues" evidence="7">
    <location>
        <begin position="96"/>
        <end position="122"/>
    </location>
</feature>
<feature type="compositionally biased region" description="Basic and acidic residues" evidence="7">
    <location>
        <begin position="129"/>
        <end position="146"/>
    </location>
</feature>
<reference evidence="8 9" key="1">
    <citation type="submission" date="2019-02" db="EMBL/GenBank/DDBJ databases">
        <title>Genome sequencing of the rare red list fungi Phlebia centrifuga.</title>
        <authorList>
            <person name="Buettner E."/>
            <person name="Kellner H."/>
        </authorList>
    </citation>
    <scope>NUCLEOTIDE SEQUENCE [LARGE SCALE GENOMIC DNA]</scope>
    <source>
        <strain evidence="8 9">DSM 108282</strain>
    </source>
</reference>
<evidence type="ECO:0000256" key="7">
    <source>
        <dbReference type="SAM" id="MobiDB-lite"/>
    </source>
</evidence>
<evidence type="ECO:0000256" key="3">
    <source>
        <dbReference type="ARBA" id="ARBA00022603"/>
    </source>
</evidence>
<name>A0A4S4KTP9_9APHY</name>